<proteinExistence type="predicted"/>
<organism evidence="2 3">
    <name type="scientific">Deinococcus aquiradiocola</name>
    <dbReference type="NCBI Taxonomy" id="393059"/>
    <lineage>
        <taxon>Bacteria</taxon>
        <taxon>Thermotogati</taxon>
        <taxon>Deinococcota</taxon>
        <taxon>Deinococci</taxon>
        <taxon>Deinococcales</taxon>
        <taxon>Deinococcaceae</taxon>
        <taxon>Deinococcus</taxon>
    </lineage>
</organism>
<dbReference type="SUPFAM" id="SSF51735">
    <property type="entry name" value="NAD(P)-binding Rossmann-fold domains"/>
    <property type="match status" value="1"/>
</dbReference>
<dbReference type="PANTHER" id="PTHR33303">
    <property type="entry name" value="CYTOPLASMIC PROTEIN-RELATED"/>
    <property type="match status" value="1"/>
</dbReference>
<sequence length="142" mass="15770">MTLLTARTDVMKVLEDSRVVAVIGFHRDPGKPAHYVPEYLDRQGYTILPVNPALAARGESFFGRPVASTLADLPGPVDVVEVFRRSDRVHEHLADILAMQPLPKVVWMQQGIRDDGVAAQLVAAGISVIQDRCMLADHRMWM</sequence>
<feature type="domain" description="CoA-binding" evidence="1">
    <location>
        <begin position="14"/>
        <end position="112"/>
    </location>
</feature>
<keyword evidence="3" id="KW-1185">Reference proteome</keyword>
<gene>
    <name evidence="2" type="ORF">GCM10008939_25190</name>
</gene>
<accession>A0A917PIG5</accession>
<protein>
    <submittedName>
        <fullName evidence="2">CoA-binding protein</fullName>
    </submittedName>
</protein>
<name>A0A917PIG5_9DEIO</name>
<comment type="caution">
    <text evidence="2">The sequence shown here is derived from an EMBL/GenBank/DDBJ whole genome shotgun (WGS) entry which is preliminary data.</text>
</comment>
<dbReference type="SMART" id="SM00881">
    <property type="entry name" value="CoA_binding"/>
    <property type="match status" value="1"/>
</dbReference>
<evidence type="ECO:0000259" key="1">
    <source>
        <dbReference type="SMART" id="SM00881"/>
    </source>
</evidence>
<dbReference type="AlphaFoldDB" id="A0A917PIG5"/>
<dbReference type="Pfam" id="PF13380">
    <property type="entry name" value="CoA_binding_2"/>
    <property type="match status" value="1"/>
</dbReference>
<dbReference type="Proteomes" id="UP000635726">
    <property type="component" value="Unassembled WGS sequence"/>
</dbReference>
<dbReference type="RefSeq" id="WP_229670991.1">
    <property type="nucleotide sequence ID" value="NZ_BMOE01000008.1"/>
</dbReference>
<dbReference type="InterPro" id="IPR036291">
    <property type="entry name" value="NAD(P)-bd_dom_sf"/>
</dbReference>
<dbReference type="EMBL" id="BMOE01000008">
    <property type="protein sequence ID" value="GGJ80267.1"/>
    <property type="molecule type" value="Genomic_DNA"/>
</dbReference>
<evidence type="ECO:0000313" key="3">
    <source>
        <dbReference type="Proteomes" id="UP000635726"/>
    </source>
</evidence>
<dbReference type="InterPro" id="IPR003781">
    <property type="entry name" value="CoA-bd"/>
</dbReference>
<evidence type="ECO:0000313" key="2">
    <source>
        <dbReference type="EMBL" id="GGJ80267.1"/>
    </source>
</evidence>
<reference evidence="2" key="1">
    <citation type="journal article" date="2014" name="Int. J. Syst. Evol. Microbiol.">
        <title>Complete genome sequence of Corynebacterium casei LMG S-19264T (=DSM 44701T), isolated from a smear-ripened cheese.</title>
        <authorList>
            <consortium name="US DOE Joint Genome Institute (JGI-PGF)"/>
            <person name="Walter F."/>
            <person name="Albersmeier A."/>
            <person name="Kalinowski J."/>
            <person name="Ruckert C."/>
        </authorList>
    </citation>
    <scope>NUCLEOTIDE SEQUENCE</scope>
    <source>
        <strain evidence="2">JCM 14371</strain>
    </source>
</reference>
<dbReference type="Gene3D" id="3.40.50.720">
    <property type="entry name" value="NAD(P)-binding Rossmann-like Domain"/>
    <property type="match status" value="1"/>
</dbReference>
<dbReference type="PANTHER" id="PTHR33303:SF2">
    <property type="entry name" value="COA-BINDING DOMAIN-CONTAINING PROTEIN"/>
    <property type="match status" value="1"/>
</dbReference>
<reference evidence="2" key="2">
    <citation type="submission" date="2020-09" db="EMBL/GenBank/DDBJ databases">
        <authorList>
            <person name="Sun Q."/>
            <person name="Ohkuma M."/>
        </authorList>
    </citation>
    <scope>NUCLEOTIDE SEQUENCE</scope>
    <source>
        <strain evidence="2">JCM 14371</strain>
    </source>
</reference>